<dbReference type="Proteomes" id="UP001257627">
    <property type="component" value="Unassembled WGS sequence"/>
</dbReference>
<reference evidence="1 2" key="1">
    <citation type="submission" date="2023-02" db="EMBL/GenBank/DDBJ databases">
        <authorList>
            <person name="Maleckis M."/>
        </authorList>
    </citation>
    <scope>NUCLEOTIDE SEQUENCE [LARGE SCALE GENOMIC DNA]</scope>
    <source>
        <strain evidence="1 2">P8-A2</strain>
    </source>
</reference>
<protein>
    <submittedName>
        <fullName evidence="1">Uncharacterized protein</fullName>
    </submittedName>
</protein>
<evidence type="ECO:0000313" key="1">
    <source>
        <dbReference type="EMBL" id="MDU8996974.1"/>
    </source>
</evidence>
<comment type="caution">
    <text evidence="1">The sequence shown here is derived from an EMBL/GenBank/DDBJ whole genome shotgun (WGS) entry which is preliminary data.</text>
</comment>
<sequence>MTGRQEPYYVDYDADFGLSGLAEAFTLSPAPEDTGAALALVTAKLDAYDRECPVGSVDHLSADERSILGYDTSHDDWGYAEELREDVRGLVESPLADEAIRAVWRAAAGGGWDPAAHGMSARDWLRRIDETCAARPPRKVPGRRPAPGSWWGAWRPTADEVRDDVVAEIAGIAEAAETRSCRERSTGFLPSPDILAALEEVAVRVHPELGFRLFLRALKVYSVRMEKARYDRFQALGERFGHPAALIDLGLDIAWPPIDTARRDATWDFGFSHLAGQAHQDWRESREEIRKTAAGDDFGQTPGSAAAVLLEDTLRLLRSALPDAAVTALWTGASNSPGRTDGRDWLRLIADVCRERLREAAPAYTPIVAPARTELADTVLREVRETAPAVADKAASPHWHPVPATDVMDALEHVVTRIDPDLGFRLFLRVLITLSVPLTREQYDRYRAIGERFGYGEYHVSDVDHLIEAG</sequence>
<organism evidence="1 2">
    <name type="scientific">Streptomyces mirabilis</name>
    <dbReference type="NCBI Taxonomy" id="68239"/>
    <lineage>
        <taxon>Bacteria</taxon>
        <taxon>Bacillati</taxon>
        <taxon>Actinomycetota</taxon>
        <taxon>Actinomycetes</taxon>
        <taxon>Kitasatosporales</taxon>
        <taxon>Streptomycetaceae</taxon>
        <taxon>Streptomyces</taxon>
    </lineage>
</organism>
<accession>A0ABU3USR4</accession>
<dbReference type="EMBL" id="JARAKF010000001">
    <property type="protein sequence ID" value="MDU8996974.1"/>
    <property type="molecule type" value="Genomic_DNA"/>
</dbReference>
<evidence type="ECO:0000313" key="2">
    <source>
        <dbReference type="Proteomes" id="UP001257627"/>
    </source>
</evidence>
<gene>
    <name evidence="1" type="ORF">PU648_32425</name>
</gene>
<keyword evidence="2" id="KW-1185">Reference proteome</keyword>
<name>A0ABU3USR4_9ACTN</name>
<proteinExistence type="predicted"/>
<dbReference type="RefSeq" id="WP_143608257.1">
    <property type="nucleotide sequence ID" value="NZ_JAPEMK010000001.1"/>
</dbReference>